<name>A0A9P5CCN2_9HYPO</name>
<evidence type="ECO:0000313" key="2">
    <source>
        <dbReference type="Proteomes" id="UP000801864"/>
    </source>
</evidence>
<dbReference type="Proteomes" id="UP000801864">
    <property type="component" value="Unassembled WGS sequence"/>
</dbReference>
<proteinExistence type="predicted"/>
<gene>
    <name evidence="1" type="ORF">CFAM422_004662</name>
</gene>
<protein>
    <submittedName>
        <fullName evidence="1">Uncharacterized protein</fullName>
    </submittedName>
</protein>
<evidence type="ECO:0000313" key="1">
    <source>
        <dbReference type="EMBL" id="KAF3072811.1"/>
    </source>
</evidence>
<sequence>MSVLASDWLAAVKLRTSTYYRWPESEPCRAAARQDLIHEPWHNFRNVSELNCKEDELASLFDEAERQMKQD</sequence>
<reference evidence="1 2" key="1">
    <citation type="submission" date="2018-06" db="EMBL/GenBank/DDBJ databases">
        <title>Genome analysis of cellulolytic fungus Trichoderma lentiforme CFAM-422.</title>
        <authorList>
            <person name="Steindorff A.S."/>
            <person name="Formighieri E.F."/>
            <person name="Midorikawa G.E.O."/>
            <person name="Tamietti M.S."/>
            <person name="Ramos E.Z."/>
            <person name="Silva A.S."/>
            <person name="Bon E.P.S."/>
            <person name="Mendes T.D."/>
            <person name="Damaso M.C.T."/>
            <person name="Favaro L.C.L."/>
        </authorList>
    </citation>
    <scope>NUCLEOTIDE SEQUENCE [LARGE SCALE GENOMIC DNA]</scope>
    <source>
        <strain evidence="1 2">CFAM-422</strain>
    </source>
</reference>
<dbReference type="EMBL" id="QLNT01000007">
    <property type="protein sequence ID" value="KAF3072811.1"/>
    <property type="molecule type" value="Genomic_DNA"/>
</dbReference>
<accession>A0A9P5CCN2</accession>
<comment type="caution">
    <text evidence="1">The sequence shown here is derived from an EMBL/GenBank/DDBJ whole genome shotgun (WGS) entry which is preliminary data.</text>
</comment>
<keyword evidence="2" id="KW-1185">Reference proteome</keyword>
<dbReference type="AlphaFoldDB" id="A0A9P5CCN2"/>
<organism evidence="1 2">
    <name type="scientific">Trichoderma lentiforme</name>
    <dbReference type="NCBI Taxonomy" id="1567552"/>
    <lineage>
        <taxon>Eukaryota</taxon>
        <taxon>Fungi</taxon>
        <taxon>Dikarya</taxon>
        <taxon>Ascomycota</taxon>
        <taxon>Pezizomycotina</taxon>
        <taxon>Sordariomycetes</taxon>
        <taxon>Hypocreomycetidae</taxon>
        <taxon>Hypocreales</taxon>
        <taxon>Hypocreaceae</taxon>
        <taxon>Trichoderma</taxon>
    </lineage>
</organism>